<dbReference type="EMBL" id="JANHOH010000001">
    <property type="protein sequence ID" value="MCQ6957168.1"/>
    <property type="molecule type" value="Genomic_DNA"/>
</dbReference>
<comment type="caution">
    <text evidence="1">The sequence shown here is derived from an EMBL/GenBank/DDBJ whole genome shotgun (WGS) entry which is preliminary data.</text>
</comment>
<evidence type="ECO:0000313" key="2">
    <source>
        <dbReference type="Proteomes" id="UP001204376"/>
    </source>
</evidence>
<gene>
    <name evidence="1" type="ORF">NPE20_04335</name>
</gene>
<organism evidence="1 2">
    <name type="scientific">Mucilaginibacter aquariorum</name>
    <dbReference type="NCBI Taxonomy" id="2967225"/>
    <lineage>
        <taxon>Bacteria</taxon>
        <taxon>Pseudomonadati</taxon>
        <taxon>Bacteroidota</taxon>
        <taxon>Sphingobacteriia</taxon>
        <taxon>Sphingobacteriales</taxon>
        <taxon>Sphingobacteriaceae</taxon>
        <taxon>Mucilaginibacter</taxon>
    </lineage>
</organism>
<keyword evidence="2" id="KW-1185">Reference proteome</keyword>
<protein>
    <submittedName>
        <fullName evidence="1">Uncharacterized protein</fullName>
    </submittedName>
</protein>
<reference evidence="1 2" key="1">
    <citation type="submission" date="2022-07" db="EMBL/GenBank/DDBJ databases">
        <title>Mucilaginibacter sp. JC4.</title>
        <authorList>
            <person name="Le V."/>
            <person name="Ko S.-R."/>
            <person name="Ahn C.-Y."/>
            <person name="Oh H.-M."/>
        </authorList>
    </citation>
    <scope>NUCLEOTIDE SEQUENCE [LARGE SCALE GENOMIC DNA]</scope>
    <source>
        <strain evidence="1 2">JC4</strain>
    </source>
</reference>
<evidence type="ECO:0000313" key="1">
    <source>
        <dbReference type="EMBL" id="MCQ6957168.1"/>
    </source>
</evidence>
<accession>A0ABT1SXT8</accession>
<dbReference type="Proteomes" id="UP001204376">
    <property type="component" value="Unassembled WGS sequence"/>
</dbReference>
<proteinExistence type="predicted"/>
<sequence length="49" mass="5366">MFTRAVTEKGQDPDALIYSAHENMPAVPTDGIGDIGAKIQPRVSFLFIF</sequence>
<name>A0ABT1SXT8_9SPHI</name>